<evidence type="ECO:0000256" key="7">
    <source>
        <dbReference type="SAM" id="MobiDB-lite"/>
    </source>
</evidence>
<dbReference type="Proteomes" id="UP000580250">
    <property type="component" value="Unassembled WGS sequence"/>
</dbReference>
<dbReference type="GO" id="GO:0006914">
    <property type="term" value="P:autophagy"/>
    <property type="evidence" value="ECO:0007669"/>
    <property type="project" value="UniProtKB-KW"/>
</dbReference>
<dbReference type="InterPro" id="IPR004241">
    <property type="entry name" value="Atg8-like"/>
</dbReference>
<evidence type="ECO:0000256" key="6">
    <source>
        <dbReference type="RuleBase" id="RU004384"/>
    </source>
</evidence>
<dbReference type="Pfam" id="PF02991">
    <property type="entry name" value="ATG8"/>
    <property type="match status" value="1"/>
</dbReference>
<evidence type="ECO:0000313" key="8">
    <source>
        <dbReference type="EMBL" id="CAD2175477.1"/>
    </source>
</evidence>
<sequence>MLNVIKKCNANREKIKRTYPGRIPVILEKAPKSRLHDLDKKKYLVPSELTVGQFYFFIKKRIHLRSEGALFFFVNTLIPQTMSTMGQLYQDHHKEDFFLYIAYSDENVYGADDPSLLVESDEEIEIESSPVKKFKKVTFFGFEEEEEEEENFEGFANGGFHSKEVDLEIKKKRNVAKPPGKRTPKPVSKNIPRTVKPVSSSSSSSSSLGSGGVAASSSSSSLDNCGVVGASVSSSSKFYELIF</sequence>
<proteinExistence type="inferred from homology"/>
<organism evidence="8 9">
    <name type="scientific">Meloidogyne enterolobii</name>
    <name type="common">Root-knot nematode worm</name>
    <name type="synonym">Meloidogyne mayaguensis</name>
    <dbReference type="NCBI Taxonomy" id="390850"/>
    <lineage>
        <taxon>Eukaryota</taxon>
        <taxon>Metazoa</taxon>
        <taxon>Ecdysozoa</taxon>
        <taxon>Nematoda</taxon>
        <taxon>Chromadorea</taxon>
        <taxon>Rhabditida</taxon>
        <taxon>Tylenchina</taxon>
        <taxon>Tylenchomorpha</taxon>
        <taxon>Tylenchoidea</taxon>
        <taxon>Meloidogynidae</taxon>
        <taxon>Meloidogyninae</taxon>
        <taxon>Meloidogyne</taxon>
    </lineage>
</organism>
<keyword evidence="3" id="KW-0472">Membrane</keyword>
<protein>
    <submittedName>
        <fullName evidence="8">Uncharacterized protein</fullName>
    </submittedName>
</protein>
<name>A0A6V7VKN2_MELEN</name>
<feature type="lipid moiety-binding region" description="Phosphatidylserine amidated glycine; alternate" evidence="5">
    <location>
        <position position="110"/>
    </location>
</feature>
<dbReference type="SUPFAM" id="SSF54236">
    <property type="entry name" value="Ubiquitin-like"/>
    <property type="match status" value="1"/>
</dbReference>
<comment type="caution">
    <text evidence="8">The sequence shown here is derived from an EMBL/GenBank/DDBJ whole genome shotgun (WGS) entry which is preliminary data.</text>
</comment>
<dbReference type="PANTHER" id="PTHR10969">
    <property type="entry name" value="MICROTUBULE-ASSOCIATED PROTEINS 1A/1B LIGHT CHAIN 3-RELATED"/>
    <property type="match status" value="1"/>
</dbReference>
<evidence type="ECO:0000256" key="1">
    <source>
        <dbReference type="ARBA" id="ARBA00004370"/>
    </source>
</evidence>
<keyword evidence="6" id="KW-0072">Autophagy</keyword>
<reference evidence="8 9" key="1">
    <citation type="submission" date="2020-08" db="EMBL/GenBank/DDBJ databases">
        <authorList>
            <person name="Koutsovoulos G."/>
            <person name="Danchin GJ E."/>
        </authorList>
    </citation>
    <scope>NUCLEOTIDE SEQUENCE [LARGE SCALE GENOMIC DNA]</scope>
</reference>
<feature type="compositionally biased region" description="Basic residues" evidence="7">
    <location>
        <begin position="172"/>
        <end position="184"/>
    </location>
</feature>
<dbReference type="GO" id="GO:0016020">
    <property type="term" value="C:membrane"/>
    <property type="evidence" value="ECO:0007669"/>
    <property type="project" value="UniProtKB-SubCell"/>
</dbReference>
<comment type="subcellular location">
    <subcellularLocation>
        <location evidence="1">Membrane</location>
    </subcellularLocation>
</comment>
<dbReference type="OrthoDB" id="6738456at2759"/>
<evidence type="ECO:0000256" key="2">
    <source>
        <dbReference type="ARBA" id="ARBA00007293"/>
    </source>
</evidence>
<dbReference type="EMBL" id="CAJEWN010000254">
    <property type="protein sequence ID" value="CAD2175477.1"/>
    <property type="molecule type" value="Genomic_DNA"/>
</dbReference>
<dbReference type="AlphaFoldDB" id="A0A6V7VKN2"/>
<keyword evidence="4 5" id="KW-0449">Lipoprotein</keyword>
<comment type="similarity">
    <text evidence="2 6">Belongs to the ATG8 family.</text>
</comment>
<evidence type="ECO:0000256" key="3">
    <source>
        <dbReference type="ARBA" id="ARBA00023136"/>
    </source>
</evidence>
<dbReference type="Gene3D" id="3.10.20.90">
    <property type="entry name" value="Phosphatidylinositol 3-kinase Catalytic Subunit, Chain A, domain 1"/>
    <property type="match status" value="1"/>
</dbReference>
<evidence type="ECO:0000313" key="9">
    <source>
        <dbReference type="Proteomes" id="UP000580250"/>
    </source>
</evidence>
<feature type="region of interest" description="Disordered" evidence="7">
    <location>
        <begin position="172"/>
        <end position="225"/>
    </location>
</feature>
<dbReference type="InterPro" id="IPR029071">
    <property type="entry name" value="Ubiquitin-like_domsf"/>
</dbReference>
<evidence type="ECO:0000256" key="5">
    <source>
        <dbReference type="PIRSR" id="PIRSR604241-50"/>
    </source>
</evidence>
<evidence type="ECO:0000256" key="4">
    <source>
        <dbReference type="ARBA" id="ARBA00023288"/>
    </source>
</evidence>
<feature type="compositionally biased region" description="Low complexity" evidence="7">
    <location>
        <begin position="198"/>
        <end position="225"/>
    </location>
</feature>
<accession>A0A6V7VKN2</accession>
<gene>
    <name evidence="8" type="ORF">MENT_LOCUS27204</name>
</gene>